<accession>A0A7J4XMP5</accession>
<feature type="domain" description="DUF4842" evidence="1">
    <location>
        <begin position="204"/>
        <end position="436"/>
    </location>
</feature>
<dbReference type="InterPro" id="IPR031025">
    <property type="entry name" value="LruC_dom"/>
</dbReference>
<reference evidence="2 3" key="1">
    <citation type="journal article" date="2019" name="Nat. Med.">
        <title>A library of human gut bacterial isolates paired with longitudinal multiomics data enables mechanistic microbiome research.</title>
        <authorList>
            <person name="Poyet M."/>
            <person name="Groussin M."/>
            <person name="Gibbons S.M."/>
            <person name="Avila-Pacheco J."/>
            <person name="Jiang X."/>
            <person name="Kearney S.M."/>
            <person name="Perrotta A.R."/>
            <person name="Berdy B."/>
            <person name="Zhao S."/>
            <person name="Lieberman T.D."/>
            <person name="Swanson P.K."/>
            <person name="Smith M."/>
            <person name="Roesemann S."/>
            <person name="Alexander J.E."/>
            <person name="Rich S.A."/>
            <person name="Livny J."/>
            <person name="Vlamakis H."/>
            <person name="Clish C."/>
            <person name="Bullock K."/>
            <person name="Deik A."/>
            <person name="Scott J."/>
            <person name="Pierce K.A."/>
            <person name="Xavier R.J."/>
            <person name="Alm E.J."/>
        </authorList>
    </citation>
    <scope>NUCLEOTIDE SEQUENCE [LARGE SCALE GENOMIC DNA]</scope>
    <source>
        <strain evidence="2 3">BIOML-A10</strain>
    </source>
</reference>
<evidence type="ECO:0000259" key="1">
    <source>
        <dbReference type="Pfam" id="PF16130"/>
    </source>
</evidence>
<sequence length="448" mass="49379">MKTNNLMYVLVGAFMISSCSDNVEGVNGSNENQTGSTEYTASAGFDWATSRNVSVSVSSPKTTVVSIYSDKDCSEATLLVGDLLVSSTTTSLELNIPIHCETLYLKYNSVSGKKTMPIALNTNTRSEVVAAIVPEDCVQPTSEEDAGFRFYHNTGVAMFEDTWPNESGNDNDMNDVVFEYDLKVTECQKEDLLPAQGYKEGLLMTLDVRAKGGRYPTKLGVVLGGLDKKYIKETTVRIVLKGGQGTEQELATGTDMAEVREVNGQAQYCKVTIDTKGDSPVVILDGLSDLGDNTNFFQVTPGYVEEGRPMLRAEVKLTGVNRSDAGVTKAESDAQLAAYRELITDTKKQNFFIVTHDNKEIHMKGYKPTYSYTNYDTDSKGLMMDNVPYCNKNGFVWGIKVPVGIAHASEKVLFSTAYPKFKEWVESDGAKNKDWYLHPAAGKVIRYW</sequence>
<dbReference type="PROSITE" id="PS51257">
    <property type="entry name" value="PROKAR_LIPOPROTEIN"/>
    <property type="match status" value="1"/>
</dbReference>
<dbReference type="GeneID" id="93115169"/>
<proteinExistence type="predicted"/>
<evidence type="ECO:0000313" key="2">
    <source>
        <dbReference type="EMBL" id="KAA3768649.1"/>
    </source>
</evidence>
<dbReference type="Pfam" id="PF16130">
    <property type="entry name" value="DUF4842"/>
    <property type="match status" value="1"/>
</dbReference>
<evidence type="ECO:0000313" key="3">
    <source>
        <dbReference type="Proteomes" id="UP000422221"/>
    </source>
</evidence>
<protein>
    <submittedName>
        <fullName evidence="2">DUF4842 domain-containing protein</fullName>
    </submittedName>
</protein>
<dbReference type="InterPro" id="IPR032295">
    <property type="entry name" value="DUF4842"/>
</dbReference>
<dbReference type="EMBL" id="VWMK01000003">
    <property type="protein sequence ID" value="KAA3768649.1"/>
    <property type="molecule type" value="Genomic_DNA"/>
</dbReference>
<dbReference type="Proteomes" id="UP000422221">
    <property type="component" value="Unassembled WGS sequence"/>
</dbReference>
<organism evidence="2 3">
    <name type="scientific">Bacteroides salyersiae</name>
    <dbReference type="NCBI Taxonomy" id="291644"/>
    <lineage>
        <taxon>Bacteria</taxon>
        <taxon>Pseudomonadati</taxon>
        <taxon>Bacteroidota</taxon>
        <taxon>Bacteroidia</taxon>
        <taxon>Bacteroidales</taxon>
        <taxon>Bacteroidaceae</taxon>
        <taxon>Bacteroides</taxon>
    </lineage>
</organism>
<dbReference type="AlphaFoldDB" id="A0A7J4XMP5"/>
<dbReference type="NCBIfam" id="TIGR04456">
    <property type="entry name" value="LruC_dom"/>
    <property type="match status" value="2"/>
</dbReference>
<comment type="caution">
    <text evidence="2">The sequence shown here is derived from an EMBL/GenBank/DDBJ whole genome shotgun (WGS) entry which is preliminary data.</text>
</comment>
<gene>
    <name evidence="2" type="ORF">F3F73_04015</name>
</gene>
<name>A0A7J4XMP5_9BACE</name>
<dbReference type="RefSeq" id="WP_021936137.1">
    <property type="nucleotide sequence ID" value="NZ_CAXSTI010000011.1"/>
</dbReference>